<dbReference type="Proteomes" id="UP000011885">
    <property type="component" value="Unassembled WGS sequence"/>
</dbReference>
<protein>
    <submittedName>
        <fullName evidence="3">Protein-pII uridylyltransferase</fullName>
    </submittedName>
</protein>
<sequence length="159" mass="18172">METVGEDLLWDSFWVCDPDFVDQPPADRIDKVCRVIRKAIDEPDTSLPAARRVWKTKGTDEPETVHLLPTKIIFDNDTFDHQTILSLFTYDRLGLLSEIAKVLFANDVSIQFAKIDTHLDQIADVFYITDAEGQPIVDSDHQTQIRDAMLQVINRDIKA</sequence>
<keyword evidence="1" id="KW-0378">Hydrolase</keyword>
<dbReference type="PANTHER" id="PTHR47320:SF1">
    <property type="entry name" value="BIFUNCTIONAL URIDYLYLTRANSFERASE_URIDYLYL-REMOVING ENZYME"/>
    <property type="match status" value="1"/>
</dbReference>
<gene>
    <name evidence="3" type="ORF">RSSM_02335</name>
</gene>
<dbReference type="PATRIC" id="fig|1263870.3.peg.2485"/>
<dbReference type="SUPFAM" id="SSF55021">
    <property type="entry name" value="ACT-like"/>
    <property type="match status" value="1"/>
</dbReference>
<feature type="domain" description="ACT" evidence="2">
    <location>
        <begin position="84"/>
        <end position="159"/>
    </location>
</feature>
<proteinExistence type="predicted"/>
<dbReference type="AlphaFoldDB" id="M5U447"/>
<dbReference type="PROSITE" id="PS51671">
    <property type="entry name" value="ACT"/>
    <property type="match status" value="1"/>
</dbReference>
<name>M5U447_9BACT</name>
<accession>M5U447</accession>
<evidence type="ECO:0000313" key="4">
    <source>
        <dbReference type="Proteomes" id="UP000011885"/>
    </source>
</evidence>
<dbReference type="Pfam" id="PF01842">
    <property type="entry name" value="ACT"/>
    <property type="match status" value="1"/>
</dbReference>
<dbReference type="GO" id="GO:0008773">
    <property type="term" value="F:[protein-PII] uridylyltransferase activity"/>
    <property type="evidence" value="ECO:0007669"/>
    <property type="project" value="InterPro"/>
</dbReference>
<keyword evidence="3" id="KW-0808">Transferase</keyword>
<dbReference type="CDD" id="cd04899">
    <property type="entry name" value="ACT_ACR-UUR-like_2"/>
    <property type="match status" value="1"/>
</dbReference>
<keyword evidence="4" id="KW-1185">Reference proteome</keyword>
<dbReference type="InterPro" id="IPR002912">
    <property type="entry name" value="ACT_dom"/>
</dbReference>
<keyword evidence="3" id="KW-0548">Nucleotidyltransferase</keyword>
<evidence type="ECO:0000259" key="2">
    <source>
        <dbReference type="PROSITE" id="PS51671"/>
    </source>
</evidence>
<dbReference type="PANTHER" id="PTHR47320">
    <property type="entry name" value="BIFUNCTIONAL URIDYLYLTRANSFERASE/URIDYLYL-REMOVING ENZYME"/>
    <property type="match status" value="1"/>
</dbReference>
<dbReference type="InterPro" id="IPR045865">
    <property type="entry name" value="ACT-like_dom_sf"/>
</dbReference>
<dbReference type="InterPro" id="IPR010043">
    <property type="entry name" value="UTase/UR"/>
</dbReference>
<dbReference type="EMBL" id="ANOH01000162">
    <property type="protein sequence ID" value="EMI56210.1"/>
    <property type="molecule type" value="Genomic_DNA"/>
</dbReference>
<reference evidence="3 4" key="1">
    <citation type="journal article" date="2013" name="Mar. Genomics">
        <title>Expression of sulfatases in Rhodopirellula baltica and the diversity of sulfatases in the genus Rhodopirellula.</title>
        <authorList>
            <person name="Wegner C.E."/>
            <person name="Richter-Heitmann T."/>
            <person name="Klindworth A."/>
            <person name="Klockow C."/>
            <person name="Richter M."/>
            <person name="Achstetter T."/>
            <person name="Glockner F.O."/>
            <person name="Harder J."/>
        </authorList>
    </citation>
    <scope>NUCLEOTIDE SEQUENCE [LARGE SCALE GENOMIC DNA]</scope>
    <source>
        <strain evidence="3 4">SM41</strain>
    </source>
</reference>
<evidence type="ECO:0000313" key="3">
    <source>
        <dbReference type="EMBL" id="EMI56210.1"/>
    </source>
</evidence>
<comment type="caution">
    <text evidence="3">The sequence shown here is derived from an EMBL/GenBank/DDBJ whole genome shotgun (WGS) entry which is preliminary data.</text>
</comment>
<organism evidence="3 4">
    <name type="scientific">Rhodopirellula sallentina SM41</name>
    <dbReference type="NCBI Taxonomy" id="1263870"/>
    <lineage>
        <taxon>Bacteria</taxon>
        <taxon>Pseudomonadati</taxon>
        <taxon>Planctomycetota</taxon>
        <taxon>Planctomycetia</taxon>
        <taxon>Pirellulales</taxon>
        <taxon>Pirellulaceae</taxon>
        <taxon>Rhodopirellula</taxon>
    </lineage>
</organism>
<evidence type="ECO:0000256" key="1">
    <source>
        <dbReference type="ARBA" id="ARBA00022801"/>
    </source>
</evidence>
<dbReference type="GO" id="GO:0016787">
    <property type="term" value="F:hydrolase activity"/>
    <property type="evidence" value="ECO:0007669"/>
    <property type="project" value="UniProtKB-KW"/>
</dbReference>